<feature type="region of interest" description="Disordered" evidence="1">
    <location>
        <begin position="43"/>
        <end position="65"/>
    </location>
</feature>
<reference evidence="2" key="1">
    <citation type="journal article" date="2020" name="Fungal Divers.">
        <title>Resolving the Mortierellaceae phylogeny through synthesis of multi-gene phylogenetics and phylogenomics.</title>
        <authorList>
            <person name="Vandepol N."/>
            <person name="Liber J."/>
            <person name="Desiro A."/>
            <person name="Na H."/>
            <person name="Kennedy M."/>
            <person name="Barry K."/>
            <person name="Grigoriev I.V."/>
            <person name="Miller A.N."/>
            <person name="O'Donnell K."/>
            <person name="Stajich J.E."/>
            <person name="Bonito G."/>
        </authorList>
    </citation>
    <scope>NUCLEOTIDE SEQUENCE</scope>
    <source>
        <strain evidence="2">MES-2147</strain>
    </source>
</reference>
<feature type="region of interest" description="Disordered" evidence="1">
    <location>
        <begin position="1"/>
        <end position="22"/>
    </location>
</feature>
<evidence type="ECO:0000313" key="2">
    <source>
        <dbReference type="EMBL" id="KAF9931049.1"/>
    </source>
</evidence>
<dbReference type="Proteomes" id="UP000749646">
    <property type="component" value="Unassembled WGS sequence"/>
</dbReference>
<dbReference type="AlphaFoldDB" id="A0A9P6LSE8"/>
<protein>
    <submittedName>
        <fullName evidence="2">Uncharacterized protein</fullName>
    </submittedName>
</protein>
<accession>A0A9P6LSE8</accession>
<evidence type="ECO:0000256" key="1">
    <source>
        <dbReference type="SAM" id="MobiDB-lite"/>
    </source>
</evidence>
<keyword evidence="3" id="KW-1185">Reference proteome</keyword>
<proteinExistence type="predicted"/>
<dbReference type="EMBL" id="JAAAHW010010079">
    <property type="protein sequence ID" value="KAF9931049.1"/>
    <property type="molecule type" value="Genomic_DNA"/>
</dbReference>
<evidence type="ECO:0000313" key="3">
    <source>
        <dbReference type="Proteomes" id="UP000749646"/>
    </source>
</evidence>
<feature type="compositionally biased region" description="Basic and acidic residues" evidence="1">
    <location>
        <begin position="9"/>
        <end position="18"/>
    </location>
</feature>
<sequence length="116" mass="13178">KVLSPSDPDSDKEVLHRESPKRKQCPTIVNLLEVLENLTYRYEKGDRSPMPGTPEDADFNEGASCDQPDVSETIKDDFDDVELSGNPVDGIQVMERIVKRHGPMYEQTFRLVREVS</sequence>
<organism evidence="2 3">
    <name type="scientific">Modicella reniformis</name>
    <dbReference type="NCBI Taxonomy" id="1440133"/>
    <lineage>
        <taxon>Eukaryota</taxon>
        <taxon>Fungi</taxon>
        <taxon>Fungi incertae sedis</taxon>
        <taxon>Mucoromycota</taxon>
        <taxon>Mortierellomycotina</taxon>
        <taxon>Mortierellomycetes</taxon>
        <taxon>Mortierellales</taxon>
        <taxon>Mortierellaceae</taxon>
        <taxon>Modicella</taxon>
    </lineage>
</organism>
<feature type="non-terminal residue" evidence="2">
    <location>
        <position position="1"/>
    </location>
</feature>
<gene>
    <name evidence="2" type="ORF">BGZ65_005069</name>
</gene>
<name>A0A9P6LSE8_9FUNG</name>
<comment type="caution">
    <text evidence="2">The sequence shown here is derived from an EMBL/GenBank/DDBJ whole genome shotgun (WGS) entry which is preliminary data.</text>
</comment>